<proteinExistence type="predicted"/>
<dbReference type="PATRIC" id="fig|84531.8.peg.4864"/>
<organism evidence="1 2">
    <name type="scientific">Lysobacter antibioticus</name>
    <dbReference type="NCBI Taxonomy" id="84531"/>
    <lineage>
        <taxon>Bacteria</taxon>
        <taxon>Pseudomonadati</taxon>
        <taxon>Pseudomonadota</taxon>
        <taxon>Gammaproteobacteria</taxon>
        <taxon>Lysobacterales</taxon>
        <taxon>Lysobacteraceae</taxon>
        <taxon>Lysobacter</taxon>
    </lineage>
</organism>
<keyword evidence="2" id="KW-1185">Reference proteome</keyword>
<dbReference type="EMBL" id="CP011129">
    <property type="protein sequence ID" value="ALN82978.1"/>
    <property type="molecule type" value="Genomic_DNA"/>
</dbReference>
<dbReference type="STRING" id="84531.LA76x_4875"/>
<dbReference type="KEGG" id="lab:LA76x_4875"/>
<dbReference type="InterPro" id="IPR029063">
    <property type="entry name" value="SAM-dependent_MTases_sf"/>
</dbReference>
<dbReference type="GO" id="GO:0008168">
    <property type="term" value="F:methyltransferase activity"/>
    <property type="evidence" value="ECO:0007669"/>
    <property type="project" value="UniProtKB-KW"/>
</dbReference>
<evidence type="ECO:0000313" key="2">
    <source>
        <dbReference type="Proteomes" id="UP000060787"/>
    </source>
</evidence>
<accession>A0A0S2FHQ7</accession>
<name>A0A0S2FHQ7_LYSAN</name>
<dbReference type="CDD" id="cd02440">
    <property type="entry name" value="AdoMet_MTases"/>
    <property type="match status" value="1"/>
</dbReference>
<dbReference type="SUPFAM" id="SSF53335">
    <property type="entry name" value="S-adenosyl-L-methionine-dependent methyltransferases"/>
    <property type="match status" value="1"/>
</dbReference>
<reference evidence="1 2" key="1">
    <citation type="journal article" date="2015" name="BMC Genomics">
        <title>Comparative genomics and metabolic profiling of the genus Lysobacter.</title>
        <authorList>
            <person name="de Bruijn I."/>
            <person name="Cheng X."/>
            <person name="de Jager V."/>
            <person name="Exposito R.G."/>
            <person name="Watrous J."/>
            <person name="Patel N."/>
            <person name="Postma J."/>
            <person name="Dorrestein P.C."/>
            <person name="Kobayashi D."/>
            <person name="Raaijmakers J.M."/>
        </authorList>
    </citation>
    <scope>NUCLEOTIDE SEQUENCE [LARGE SCALE GENOMIC DNA]</scope>
    <source>
        <strain evidence="1 2">76</strain>
    </source>
</reference>
<keyword evidence="1" id="KW-0489">Methyltransferase</keyword>
<evidence type="ECO:0000313" key="1">
    <source>
        <dbReference type="EMBL" id="ALN82978.1"/>
    </source>
</evidence>
<keyword evidence="1" id="KW-0808">Transferase</keyword>
<dbReference type="Pfam" id="PF13489">
    <property type="entry name" value="Methyltransf_23"/>
    <property type="match status" value="1"/>
</dbReference>
<dbReference type="Gene3D" id="3.40.50.150">
    <property type="entry name" value="Vaccinia Virus protein VP39"/>
    <property type="match status" value="1"/>
</dbReference>
<sequence>MASSQPNNRRTVAAYEKCAHDYAASVSRQPSVAGAEALRRLADALPSGDGVLEIGSGPGWDADFLEGLAVPVHRTDVTRAFCEFQVQRGRRAEVFDLLTDAIEGRYAGVLMLCVLQHFERGDMDGVLRKLAQALVSEGALLLSYPLGEGELWEHGESGDYRVVLWSEAGLDERLRRAGFAIDWASRFDGRDGPWRSVLARRTR</sequence>
<dbReference type="RefSeq" id="WP_057919544.1">
    <property type="nucleotide sequence ID" value="NZ_CP011129.1"/>
</dbReference>
<dbReference type="Proteomes" id="UP000060787">
    <property type="component" value="Chromosome"/>
</dbReference>
<gene>
    <name evidence="1" type="ORF">LA76x_4875</name>
</gene>
<dbReference type="GO" id="GO:0032259">
    <property type="term" value="P:methylation"/>
    <property type="evidence" value="ECO:0007669"/>
    <property type="project" value="UniProtKB-KW"/>
</dbReference>
<dbReference type="AlphaFoldDB" id="A0A0S2FHQ7"/>
<protein>
    <submittedName>
        <fullName evidence="1">Methyltransferase domain protein</fullName>
    </submittedName>
</protein>